<dbReference type="Gene3D" id="1.10.10.10">
    <property type="entry name" value="Winged helix-like DNA-binding domain superfamily/Winged helix DNA-binding domain"/>
    <property type="match status" value="1"/>
</dbReference>
<dbReference type="KEGG" id="sazo:D1868_09765"/>
<dbReference type="OrthoDB" id="55886at2157"/>
<protein>
    <submittedName>
        <fullName evidence="1">DUF2250 domain-containing protein</fullName>
    </submittedName>
</protein>
<dbReference type="RefSeq" id="WP_156007693.1">
    <property type="nucleotide sequence ID" value="NZ_CP045483.1"/>
</dbReference>
<proteinExistence type="predicted"/>
<evidence type="ECO:0000313" key="2">
    <source>
        <dbReference type="Proteomes" id="UP000423396"/>
    </source>
</evidence>
<dbReference type="GeneID" id="42799357"/>
<organism evidence="1 2">
    <name type="scientific">Stygiolobus azoricus</name>
    <dbReference type="NCBI Taxonomy" id="41675"/>
    <lineage>
        <taxon>Archaea</taxon>
        <taxon>Thermoproteota</taxon>
        <taxon>Thermoprotei</taxon>
        <taxon>Sulfolobales</taxon>
        <taxon>Sulfolobaceae</taxon>
        <taxon>Stygiolobus</taxon>
    </lineage>
</organism>
<dbReference type="Proteomes" id="UP000423396">
    <property type="component" value="Chromosome"/>
</dbReference>
<evidence type="ECO:0000313" key="1">
    <source>
        <dbReference type="EMBL" id="QGR20244.1"/>
    </source>
</evidence>
<gene>
    <name evidence="1" type="ORF">D1868_09765</name>
</gene>
<dbReference type="AlphaFoldDB" id="A0A650CQX1"/>
<accession>A0A650CQX1</accession>
<reference evidence="1 2" key="1">
    <citation type="submission" date="2019-10" db="EMBL/GenBank/DDBJ databases">
        <title>Genome Sequences from Six Type Strain Members of the Archaeal Family Sulfolobaceae: Acidianus ambivalens, Acidianus infernus, Metallosphaera prunae, Stygiolobus azoricus, Sulfolobus metallicus, and Sulfurisphaera ohwakuensis.</title>
        <authorList>
            <person name="Counts J.A."/>
            <person name="Kelly R.M."/>
        </authorList>
    </citation>
    <scope>NUCLEOTIDE SEQUENCE [LARGE SCALE GENOMIC DNA]</scope>
    <source>
        <strain evidence="1 2">FC6</strain>
    </source>
</reference>
<dbReference type="InterPro" id="IPR036388">
    <property type="entry name" value="WH-like_DNA-bd_sf"/>
</dbReference>
<keyword evidence="2" id="KW-1185">Reference proteome</keyword>
<sequence>MESLTELEKKILVHIYKYGPDNPWYMARRLLGESGWAPKYNEDEIEKACKDLEDKGLLQRFQGALKRSVTSSVKPWLKVKAKELDHKPKGIYYDLTKKGKKLASELYKDYFKKD</sequence>
<dbReference type="EMBL" id="CP045483">
    <property type="protein sequence ID" value="QGR20244.1"/>
    <property type="molecule type" value="Genomic_DNA"/>
</dbReference>
<name>A0A650CQX1_9CREN</name>